<organism evidence="3 4">
    <name type="scientific">Chelatococcus albus</name>
    <dbReference type="NCBI Taxonomy" id="3047466"/>
    <lineage>
        <taxon>Bacteria</taxon>
        <taxon>Pseudomonadati</taxon>
        <taxon>Pseudomonadota</taxon>
        <taxon>Alphaproteobacteria</taxon>
        <taxon>Hyphomicrobiales</taxon>
        <taxon>Chelatococcaceae</taxon>
        <taxon>Chelatococcus</taxon>
    </lineage>
</organism>
<evidence type="ECO:0000256" key="1">
    <source>
        <dbReference type="SAM" id="MobiDB-lite"/>
    </source>
</evidence>
<feature type="chain" id="PRO_5045210886" evidence="2">
    <location>
        <begin position="27"/>
        <end position="217"/>
    </location>
</feature>
<dbReference type="InterPro" id="IPR019225">
    <property type="entry name" value="DUF2155"/>
</dbReference>
<keyword evidence="2" id="KW-0732">Signal</keyword>
<accession>A0ABT7ABK1</accession>
<name>A0ABT7ABK1_9HYPH</name>
<feature type="region of interest" description="Disordered" evidence="1">
    <location>
        <begin position="132"/>
        <end position="217"/>
    </location>
</feature>
<dbReference type="Proteomes" id="UP001321492">
    <property type="component" value="Unassembled WGS sequence"/>
</dbReference>
<evidence type="ECO:0000313" key="3">
    <source>
        <dbReference type="EMBL" id="MDJ1156698.1"/>
    </source>
</evidence>
<evidence type="ECO:0000313" key="4">
    <source>
        <dbReference type="Proteomes" id="UP001321492"/>
    </source>
</evidence>
<gene>
    <name evidence="3" type="ORF">QNA08_00345</name>
</gene>
<dbReference type="EMBL" id="JASJEV010000001">
    <property type="protein sequence ID" value="MDJ1156698.1"/>
    <property type="molecule type" value="Genomic_DNA"/>
</dbReference>
<comment type="caution">
    <text evidence="3">The sequence shown here is derived from an EMBL/GenBank/DDBJ whole genome shotgun (WGS) entry which is preliminary data.</text>
</comment>
<keyword evidence="4" id="KW-1185">Reference proteome</keyword>
<feature type="compositionally biased region" description="Polar residues" evidence="1">
    <location>
        <begin position="185"/>
        <end position="194"/>
    </location>
</feature>
<reference evidence="3 4" key="1">
    <citation type="submission" date="2023-05" db="EMBL/GenBank/DDBJ databases">
        <title>Chelatococcus sp. nov., a moderately thermophilic bacterium isolated from hot spring microbial mat.</title>
        <authorList>
            <person name="Hu C.-J."/>
            <person name="Li W.-J."/>
        </authorList>
    </citation>
    <scope>NUCLEOTIDE SEQUENCE [LARGE SCALE GENOMIC DNA]</scope>
    <source>
        <strain evidence="3 4">SYSU G07232</strain>
    </source>
</reference>
<feature type="signal peptide" evidence="2">
    <location>
        <begin position="1"/>
        <end position="26"/>
    </location>
</feature>
<sequence length="217" mass="23099">MTLLFSLRATIAASALGLAVASPAVADKIRNPTAVFSGLDKITGRIVSFEVGVDETVQFGALQLTPRVCYSRPSTETPNTTAFIEVDEVTVGNEYRRIFTGWTFASSPGLHGIEHPVYDIWLTECKGGTEVIPEPKEASAPAEPQVKPVEKPKRPPQPRAGAVDGSRGSDLAPPPGVPAQPRQPTQRYYPTNQGAPAPAGSDLRPPAPVPLRPDATR</sequence>
<evidence type="ECO:0000256" key="2">
    <source>
        <dbReference type="SAM" id="SignalP"/>
    </source>
</evidence>
<protein>
    <submittedName>
        <fullName evidence="3">DUF2155 domain-containing protein</fullName>
    </submittedName>
</protein>
<dbReference type="RefSeq" id="WP_283738702.1">
    <property type="nucleotide sequence ID" value="NZ_JASJEV010000001.1"/>
</dbReference>
<proteinExistence type="predicted"/>
<dbReference type="Pfam" id="PF09923">
    <property type="entry name" value="DUF2155"/>
    <property type="match status" value="1"/>
</dbReference>